<feature type="transmembrane region" description="Helical" evidence="1">
    <location>
        <begin position="156"/>
        <end position="174"/>
    </location>
</feature>
<name>A0A0J8H0I7_9ALTE</name>
<dbReference type="STRING" id="1513271.XM47_02515"/>
<keyword evidence="1" id="KW-0812">Transmembrane</keyword>
<dbReference type="PANTHER" id="PTHR35337:SF1">
    <property type="entry name" value="SLR1478 PROTEIN"/>
    <property type="match status" value="1"/>
</dbReference>
<dbReference type="Proteomes" id="UP000037600">
    <property type="component" value="Unassembled WGS sequence"/>
</dbReference>
<keyword evidence="1" id="KW-1133">Transmembrane helix</keyword>
<dbReference type="RefSeq" id="WP_048689067.1">
    <property type="nucleotide sequence ID" value="NZ_KQ130482.1"/>
</dbReference>
<feature type="transmembrane region" description="Helical" evidence="1">
    <location>
        <begin position="96"/>
        <end position="116"/>
    </location>
</feature>
<dbReference type="Pfam" id="PF01944">
    <property type="entry name" value="SpoIIM"/>
    <property type="match status" value="1"/>
</dbReference>
<feature type="transmembrane region" description="Helical" evidence="1">
    <location>
        <begin position="288"/>
        <end position="306"/>
    </location>
</feature>
<evidence type="ECO:0000313" key="2">
    <source>
        <dbReference type="EMBL" id="KMT66984.1"/>
    </source>
</evidence>
<keyword evidence="3" id="KW-1185">Reference proteome</keyword>
<organism evidence="2 3">
    <name type="scientific">Catenovulum maritimum</name>
    <dbReference type="NCBI Taxonomy" id="1513271"/>
    <lineage>
        <taxon>Bacteria</taxon>
        <taxon>Pseudomonadati</taxon>
        <taxon>Pseudomonadota</taxon>
        <taxon>Gammaproteobacteria</taxon>
        <taxon>Alteromonadales</taxon>
        <taxon>Alteromonadaceae</taxon>
        <taxon>Catenovulum</taxon>
    </lineage>
</organism>
<feature type="transmembrane region" description="Helical" evidence="1">
    <location>
        <begin position="179"/>
        <end position="203"/>
    </location>
</feature>
<dbReference type="OrthoDB" id="9792847at2"/>
<dbReference type="EMBL" id="LAZL01000002">
    <property type="protein sequence ID" value="KMT66984.1"/>
    <property type="molecule type" value="Genomic_DNA"/>
</dbReference>
<dbReference type="PANTHER" id="PTHR35337">
    <property type="entry name" value="SLR1478 PROTEIN"/>
    <property type="match status" value="1"/>
</dbReference>
<feature type="transmembrane region" description="Helical" evidence="1">
    <location>
        <begin position="215"/>
        <end position="238"/>
    </location>
</feature>
<reference evidence="2 3" key="1">
    <citation type="submission" date="2015-04" db="EMBL/GenBank/DDBJ databases">
        <title>Draft Genome Sequence of the Novel Agar-Digesting Marine Bacterium Q1.</title>
        <authorList>
            <person name="Li Y."/>
            <person name="Li D."/>
            <person name="Chen G."/>
            <person name="Du Z."/>
        </authorList>
    </citation>
    <scope>NUCLEOTIDE SEQUENCE [LARGE SCALE GENOMIC DNA]</scope>
    <source>
        <strain evidence="2 3">Q1</strain>
    </source>
</reference>
<feature type="transmembrane region" description="Helical" evidence="1">
    <location>
        <begin position="259"/>
        <end position="276"/>
    </location>
</feature>
<protein>
    <recommendedName>
        <fullName evidence="4">Stage II sporulation protein M</fullName>
    </recommendedName>
</protein>
<dbReference type="AlphaFoldDB" id="A0A0J8H0I7"/>
<accession>A0A0J8H0I7</accession>
<evidence type="ECO:0000313" key="3">
    <source>
        <dbReference type="Proteomes" id="UP000037600"/>
    </source>
</evidence>
<evidence type="ECO:0008006" key="4">
    <source>
        <dbReference type="Google" id="ProtNLM"/>
    </source>
</evidence>
<evidence type="ECO:0000256" key="1">
    <source>
        <dbReference type="SAM" id="Phobius"/>
    </source>
</evidence>
<dbReference type="InterPro" id="IPR002798">
    <property type="entry name" value="SpoIIM-like"/>
</dbReference>
<keyword evidence="1" id="KW-0472">Membrane</keyword>
<dbReference type="PATRIC" id="fig|1513271.3.peg.530"/>
<comment type="caution">
    <text evidence="2">The sequence shown here is derived from an EMBL/GenBank/DDBJ whole genome shotgun (WGS) entry which is preliminary data.</text>
</comment>
<gene>
    <name evidence="2" type="ORF">XM47_02515</name>
</gene>
<sequence length="313" mass="35140">MKQNQFVSINTTKWADFESLCQGKEYPANLPQLYRQICNDLALARTRHYSPALIDKLNELVRLGQGVLYAGESISFKNIWLVFSSEFPKALYVCRYYIWLALAAFWGLGLIAFSWIQIDPDAIYHFIAPAQLNDIERMYNPAGDIQTEKRHVDSDVLMFGVYIYNNIGIAFQMFGGGALFCIGALIPLLFNSFYFGAISAYIVELGYQDSFFSFVITHGSFELTAIIIAGAAGCKIGFHLLNPGKYTRSYALKHSGVQVLPLIVGAFVMLVIAAFIEAFWSPLDIPSVFKYIVGSIFWAIVSYKLYTGTRYGA</sequence>
<proteinExistence type="predicted"/>